<name>A0ABN5BBD1_9ACTN</name>
<accession>A0ABN5BBD1</accession>
<sequence length="161" mass="17835">MKAEKIHGDAENSIVIALTDSGFEIAEGWGSKIFYPWADVSELSVEGPDAIQKRITASRLLLTGVFAFAFKKKTGEAFAFIDFKNSNDPIVLRFPKKSEPEIKAFFAPFKSKISSTPSNKLDNSGPDTIEQLEKLSDLFERKLIDEAEFKASKAKILGLTD</sequence>
<keyword evidence="2" id="KW-1185">Reference proteome</keyword>
<evidence type="ECO:0000313" key="1">
    <source>
        <dbReference type="EMBL" id="ASY17025.1"/>
    </source>
</evidence>
<proteinExistence type="predicted"/>
<dbReference type="Proteomes" id="UP000217177">
    <property type="component" value="Chromosome"/>
</dbReference>
<protein>
    <recommendedName>
        <fullName evidence="3">Short C-terminal domain-containing protein</fullName>
    </recommendedName>
</protein>
<gene>
    <name evidence="1" type="ORF">A1sIA79_02050</name>
</gene>
<reference evidence="1 2" key="1">
    <citation type="submission" date="2016-07" db="EMBL/GenBank/DDBJ databases">
        <title>High microdiversification within the ubiquitous acI lineage of Actinobacteria.</title>
        <authorList>
            <person name="Neuenschwander S.M."/>
            <person name="Salcher M."/>
            <person name="Ghai R."/>
            <person name="Pernthaler J."/>
        </authorList>
    </citation>
    <scope>NUCLEOTIDE SEQUENCE [LARGE SCALE GENOMIC DNA]</scope>
    <source>
        <strain evidence="1">MMS-IA-79</strain>
    </source>
</reference>
<evidence type="ECO:0008006" key="3">
    <source>
        <dbReference type="Google" id="ProtNLM"/>
    </source>
</evidence>
<organism evidence="1 2">
    <name type="scientific">Candidatus Planktophila versatilis</name>
    <dbReference type="NCBI Taxonomy" id="1884905"/>
    <lineage>
        <taxon>Bacteria</taxon>
        <taxon>Bacillati</taxon>
        <taxon>Actinomycetota</taxon>
        <taxon>Actinomycetes</taxon>
        <taxon>Candidatus Nanopelagicales</taxon>
        <taxon>Candidatus Nanopelagicaceae</taxon>
        <taxon>Candidatus Planktophila</taxon>
    </lineage>
</organism>
<dbReference type="EMBL" id="CP016774">
    <property type="protein sequence ID" value="ASY17025.1"/>
    <property type="molecule type" value="Genomic_DNA"/>
</dbReference>
<evidence type="ECO:0000313" key="2">
    <source>
        <dbReference type="Proteomes" id="UP000217177"/>
    </source>
</evidence>